<dbReference type="GO" id="GO:0006099">
    <property type="term" value="P:tricarboxylic acid cycle"/>
    <property type="evidence" value="ECO:0007669"/>
    <property type="project" value="TreeGrafter"/>
</dbReference>
<accession>A0A382YEZ1</accession>
<dbReference type="EMBL" id="UINC01174783">
    <property type="protein sequence ID" value="SVD81078.1"/>
    <property type="molecule type" value="Genomic_DNA"/>
</dbReference>
<feature type="non-terminal residue" evidence="2">
    <location>
        <position position="1"/>
    </location>
</feature>
<protein>
    <recommendedName>
        <fullName evidence="1">ATP-grasp fold succinyl-CoA synthetase-type domain-containing protein</fullName>
    </recommendedName>
</protein>
<feature type="non-terminal residue" evidence="2">
    <location>
        <position position="108"/>
    </location>
</feature>
<dbReference type="GO" id="GO:0006104">
    <property type="term" value="P:succinyl-CoA metabolic process"/>
    <property type="evidence" value="ECO:0007669"/>
    <property type="project" value="TreeGrafter"/>
</dbReference>
<dbReference type="Pfam" id="PF08442">
    <property type="entry name" value="ATP-grasp_2"/>
    <property type="match status" value="1"/>
</dbReference>
<dbReference type="GO" id="GO:0005524">
    <property type="term" value="F:ATP binding"/>
    <property type="evidence" value="ECO:0007669"/>
    <property type="project" value="InterPro"/>
</dbReference>
<name>A0A382YEZ1_9ZZZZ</name>
<sequence length="108" mass="12281">VRLYEYEGKRLLQYESLSIPAGIVTTDVNDVVEFHRSHSRLVIKAQVLSGNRMKAGVINFASTSESAINATKEILSKELKDFEIHSVLVEEEIEFTRELFLGITWDLP</sequence>
<proteinExistence type="predicted"/>
<gene>
    <name evidence="2" type="ORF">METZ01_LOCUS433932</name>
</gene>
<evidence type="ECO:0000259" key="1">
    <source>
        <dbReference type="Pfam" id="PF08442"/>
    </source>
</evidence>
<evidence type="ECO:0000313" key="2">
    <source>
        <dbReference type="EMBL" id="SVD81078.1"/>
    </source>
</evidence>
<dbReference type="GO" id="GO:0042709">
    <property type="term" value="C:succinate-CoA ligase complex"/>
    <property type="evidence" value="ECO:0007669"/>
    <property type="project" value="TreeGrafter"/>
</dbReference>
<dbReference type="Gene3D" id="3.30.1490.20">
    <property type="entry name" value="ATP-grasp fold, A domain"/>
    <property type="match status" value="1"/>
</dbReference>
<dbReference type="PANTHER" id="PTHR11815">
    <property type="entry name" value="SUCCINYL-COA SYNTHETASE BETA CHAIN"/>
    <property type="match status" value="1"/>
</dbReference>
<dbReference type="Gene3D" id="3.30.470.20">
    <property type="entry name" value="ATP-grasp fold, B domain"/>
    <property type="match status" value="1"/>
</dbReference>
<dbReference type="PANTHER" id="PTHR11815:SF10">
    <property type="entry name" value="SUCCINATE--COA LIGASE [GDP-FORMING] SUBUNIT BETA, MITOCHONDRIAL"/>
    <property type="match status" value="1"/>
</dbReference>
<organism evidence="2">
    <name type="scientific">marine metagenome</name>
    <dbReference type="NCBI Taxonomy" id="408172"/>
    <lineage>
        <taxon>unclassified sequences</taxon>
        <taxon>metagenomes</taxon>
        <taxon>ecological metagenomes</taxon>
    </lineage>
</organism>
<feature type="domain" description="ATP-grasp fold succinyl-CoA synthetase-type" evidence="1">
    <location>
        <begin position="2"/>
        <end position="106"/>
    </location>
</feature>
<dbReference type="InterPro" id="IPR013650">
    <property type="entry name" value="ATP-grasp_succ-CoA_synth-type"/>
</dbReference>
<dbReference type="InterPro" id="IPR013815">
    <property type="entry name" value="ATP_grasp_subdomain_1"/>
</dbReference>
<dbReference type="GO" id="GO:0004775">
    <property type="term" value="F:succinate-CoA ligase (ADP-forming) activity"/>
    <property type="evidence" value="ECO:0007669"/>
    <property type="project" value="TreeGrafter"/>
</dbReference>
<dbReference type="SUPFAM" id="SSF56059">
    <property type="entry name" value="Glutathione synthetase ATP-binding domain-like"/>
    <property type="match status" value="1"/>
</dbReference>
<reference evidence="2" key="1">
    <citation type="submission" date="2018-05" db="EMBL/GenBank/DDBJ databases">
        <authorList>
            <person name="Lanie J.A."/>
            <person name="Ng W.-L."/>
            <person name="Kazmierczak K.M."/>
            <person name="Andrzejewski T.M."/>
            <person name="Davidsen T.M."/>
            <person name="Wayne K.J."/>
            <person name="Tettelin H."/>
            <person name="Glass J.I."/>
            <person name="Rusch D."/>
            <person name="Podicherti R."/>
            <person name="Tsui H.-C.T."/>
            <person name="Winkler M.E."/>
        </authorList>
    </citation>
    <scope>NUCLEOTIDE SEQUENCE</scope>
</reference>
<dbReference type="AlphaFoldDB" id="A0A382YEZ1"/>